<dbReference type="SUPFAM" id="SSF52972">
    <property type="entry name" value="ITPase-like"/>
    <property type="match status" value="1"/>
</dbReference>
<dbReference type="PANTHER" id="PTHR11067:SF9">
    <property type="entry name" value="INOSINE TRIPHOSPHATE PYROPHOSPHATASE"/>
    <property type="match status" value="1"/>
</dbReference>
<evidence type="ECO:0000256" key="1">
    <source>
        <dbReference type="ARBA" id="ARBA00008023"/>
    </source>
</evidence>
<evidence type="ECO:0000256" key="2">
    <source>
        <dbReference type="ARBA" id="ARBA00022801"/>
    </source>
</evidence>
<proteinExistence type="inferred from homology"/>
<evidence type="ECO:0008006" key="4">
    <source>
        <dbReference type="Google" id="ProtNLM"/>
    </source>
</evidence>
<dbReference type="Gene3D" id="3.90.950.10">
    <property type="match status" value="1"/>
</dbReference>
<dbReference type="GO" id="GO:0005829">
    <property type="term" value="C:cytosol"/>
    <property type="evidence" value="ECO:0007669"/>
    <property type="project" value="TreeGrafter"/>
</dbReference>
<dbReference type="Pfam" id="PF01725">
    <property type="entry name" value="Ham1p_like"/>
    <property type="match status" value="1"/>
</dbReference>
<dbReference type="CDD" id="cd00515">
    <property type="entry name" value="HAM1"/>
    <property type="match status" value="1"/>
</dbReference>
<dbReference type="InterPro" id="IPR002637">
    <property type="entry name" value="RdgB/HAM1"/>
</dbReference>
<comment type="caution">
    <text evidence="3">The sequence shown here is derived from an EMBL/GenBank/DDBJ whole genome shotgun (WGS) entry which is preliminary data.</text>
</comment>
<dbReference type="InterPro" id="IPR029001">
    <property type="entry name" value="ITPase-like_fam"/>
</dbReference>
<comment type="similarity">
    <text evidence="1">Belongs to the HAM1 NTPase family.</text>
</comment>
<dbReference type="AlphaFoldDB" id="X0VSZ5"/>
<dbReference type="PANTHER" id="PTHR11067">
    <property type="entry name" value="INOSINE TRIPHOSPHATE PYROPHOSPHATASE/HAM1 PROTEIN"/>
    <property type="match status" value="1"/>
</dbReference>
<gene>
    <name evidence="3" type="ORF">S01H1_51212</name>
</gene>
<name>X0VSZ5_9ZZZZ</name>
<keyword evidence="2" id="KW-0378">Hydrolase</keyword>
<reference evidence="3" key="1">
    <citation type="journal article" date="2014" name="Front. Microbiol.">
        <title>High frequency of phylogenetically diverse reductive dehalogenase-homologous genes in deep subseafloor sedimentary metagenomes.</title>
        <authorList>
            <person name="Kawai M."/>
            <person name="Futagami T."/>
            <person name="Toyoda A."/>
            <person name="Takaki Y."/>
            <person name="Nishi S."/>
            <person name="Hori S."/>
            <person name="Arai W."/>
            <person name="Tsubouchi T."/>
            <person name="Morono Y."/>
            <person name="Uchiyama I."/>
            <person name="Ito T."/>
            <person name="Fujiyama A."/>
            <person name="Inagaki F."/>
            <person name="Takami H."/>
        </authorList>
    </citation>
    <scope>NUCLEOTIDE SEQUENCE</scope>
    <source>
        <strain evidence="3">Expedition CK06-06</strain>
    </source>
</reference>
<dbReference type="GO" id="GO:0009143">
    <property type="term" value="P:nucleoside triphosphate catabolic process"/>
    <property type="evidence" value="ECO:0007669"/>
    <property type="project" value="InterPro"/>
</dbReference>
<organism evidence="3">
    <name type="scientific">marine sediment metagenome</name>
    <dbReference type="NCBI Taxonomy" id="412755"/>
    <lineage>
        <taxon>unclassified sequences</taxon>
        <taxon>metagenomes</taxon>
        <taxon>ecological metagenomes</taxon>
    </lineage>
</organism>
<accession>X0VSZ5</accession>
<evidence type="ECO:0000313" key="3">
    <source>
        <dbReference type="EMBL" id="GAG21360.1"/>
    </source>
</evidence>
<protein>
    <recommendedName>
        <fullName evidence="4">Non-canonical purine NTP pyrophosphatase</fullName>
    </recommendedName>
</protein>
<dbReference type="GO" id="GO:0047429">
    <property type="term" value="F:nucleoside triphosphate diphosphatase activity"/>
    <property type="evidence" value="ECO:0007669"/>
    <property type="project" value="InterPro"/>
</dbReference>
<sequence length="115" mass="12511">YAGPETDAAANNVKLITELSQVPPEKRTARFCCAVALASPSAVLAEAFEMVEGVIIDKPRGSNGFGYDPHFYVPEYNMTTAEMAPEQKNRISHRGKAFRAMRPHVERLLAGCASA</sequence>
<dbReference type="EMBL" id="BARS01033039">
    <property type="protein sequence ID" value="GAG21360.1"/>
    <property type="molecule type" value="Genomic_DNA"/>
</dbReference>
<feature type="non-terminal residue" evidence="3">
    <location>
        <position position="1"/>
    </location>
</feature>